<dbReference type="NCBIfam" id="TIGR04183">
    <property type="entry name" value="Por_Secre_tail"/>
    <property type="match status" value="1"/>
</dbReference>
<evidence type="ECO:0000256" key="1">
    <source>
        <dbReference type="ARBA" id="ARBA00022441"/>
    </source>
</evidence>
<dbReference type="Pfam" id="PF18962">
    <property type="entry name" value="Por_Secre_tail"/>
    <property type="match status" value="1"/>
</dbReference>
<dbReference type="SUPFAM" id="SSF48726">
    <property type="entry name" value="Immunoglobulin"/>
    <property type="match status" value="1"/>
</dbReference>
<dbReference type="PROSITE" id="PS50835">
    <property type="entry name" value="IG_LIKE"/>
    <property type="match status" value="1"/>
</dbReference>
<feature type="signal peptide" evidence="3">
    <location>
        <begin position="1"/>
        <end position="19"/>
    </location>
</feature>
<dbReference type="AlphaFoldDB" id="A0A5N1IKS0"/>
<dbReference type="InterPro" id="IPR007110">
    <property type="entry name" value="Ig-like_dom"/>
</dbReference>
<accession>A0A5N1IKS0</accession>
<evidence type="ECO:0000313" key="6">
    <source>
        <dbReference type="Proteomes" id="UP000326570"/>
    </source>
</evidence>
<dbReference type="InterPro" id="IPR026444">
    <property type="entry name" value="Secre_tail"/>
</dbReference>
<evidence type="ECO:0000259" key="4">
    <source>
        <dbReference type="PROSITE" id="PS50835"/>
    </source>
</evidence>
<dbReference type="InterPro" id="IPR015915">
    <property type="entry name" value="Kelch-typ_b-propeller"/>
</dbReference>
<dbReference type="Proteomes" id="UP000326570">
    <property type="component" value="Unassembled WGS sequence"/>
</dbReference>
<feature type="chain" id="PRO_5025037270" evidence="3">
    <location>
        <begin position="20"/>
        <end position="1190"/>
    </location>
</feature>
<comment type="caution">
    <text evidence="5">The sequence shown here is derived from an EMBL/GenBank/DDBJ whole genome shotgun (WGS) entry which is preliminary data.</text>
</comment>
<keyword evidence="2" id="KW-0677">Repeat</keyword>
<dbReference type="InterPro" id="IPR036179">
    <property type="entry name" value="Ig-like_dom_sf"/>
</dbReference>
<protein>
    <submittedName>
        <fullName evidence="5">T9SS type A sorting domain-containing protein</fullName>
    </submittedName>
</protein>
<dbReference type="Gene3D" id="2.60.40.10">
    <property type="entry name" value="Immunoglobulins"/>
    <property type="match status" value="2"/>
</dbReference>
<name>A0A5N1IKS0_9BACT</name>
<dbReference type="SUPFAM" id="SSF117281">
    <property type="entry name" value="Kelch motif"/>
    <property type="match status" value="2"/>
</dbReference>
<dbReference type="Pfam" id="PF19081">
    <property type="entry name" value="Ig_7"/>
    <property type="match status" value="2"/>
</dbReference>
<dbReference type="InterPro" id="IPR013783">
    <property type="entry name" value="Ig-like_fold"/>
</dbReference>
<dbReference type="Gene3D" id="2.120.10.80">
    <property type="entry name" value="Kelch-type beta propeller"/>
    <property type="match status" value="3"/>
</dbReference>
<dbReference type="InterPro" id="IPR044023">
    <property type="entry name" value="Ig_7"/>
</dbReference>
<keyword evidence="3" id="KW-0732">Signal</keyword>
<evidence type="ECO:0000256" key="2">
    <source>
        <dbReference type="ARBA" id="ARBA00022737"/>
    </source>
</evidence>
<dbReference type="PANTHER" id="PTHR45632">
    <property type="entry name" value="LD33804P"/>
    <property type="match status" value="1"/>
</dbReference>
<evidence type="ECO:0000256" key="3">
    <source>
        <dbReference type="SAM" id="SignalP"/>
    </source>
</evidence>
<feature type="domain" description="Ig-like" evidence="4">
    <location>
        <begin position="797"/>
        <end position="874"/>
    </location>
</feature>
<evidence type="ECO:0000313" key="5">
    <source>
        <dbReference type="EMBL" id="KAA9325989.1"/>
    </source>
</evidence>
<dbReference type="RefSeq" id="WP_150905000.1">
    <property type="nucleotide sequence ID" value="NZ_VTWT01000010.1"/>
</dbReference>
<gene>
    <name evidence="5" type="ORF">F0P94_16355</name>
</gene>
<sequence>MRKLLLLILSAIYCLSAQAQAPNTWVTKASFGGTARSASIGFSIGQKGYLGTGNQRDDFWEYDPATDTWSQKANFGGGTRSAAVGFSIGNKGYVGTGSGANGLYKKDFWEYDPVGNTWTQKSDFPGTARANAIGFSIGSLGYVGTGIRSNTSGSVFTLFDDFWEFNPTTNTWLQKASIPGNERWAAVGFTINSKGYVGLGSDNTGFKNDLREYNPATNTWTTKATFGGAARNSAVAFVLGTKAFVGTGLIRSPFNSTYKTADIWQYDPVTNTWIQKPSIPGLERDGAVAFNIGSKGYLGTGTTIFGESSSFFEYTPDFTVATTALNSSILCPGASLNIAFTLNGIPEMPYAGNIFTAQLSDKYGSFATPTVLGTLNGTTAGTIVTTIPANTPNGNAYRIRVVSSTPVASIIIDNGTNMNVGSPGDKDTWTQKASFGGGSRQEAVSFSIGSKGYLGTGEFGFFKDDFWEYDPVTDTWSQKANFAGGLRKGAVGFSIGSKGYVGTGLDNSRNYKNDFWEYNPLTNTWTQKANFIGSARISAVGFSIGTKGYIGTGYANVIGPSNTFYEYNPATDTWLSRANVPGPARERAVGFSIGAKGYIGTGNSNSGARDDFWEYDPITNAWTMKADFAGGPIIEAVGFSIGSKGYLGTGFGSTGEKSFFYEYDPALDTWSQITDIGGDTRSGAVAFSIGAKGYVGIGSNSTQGYARGFWEYTTDKTPEIVVISGSTTICSSGSLVLSISSPVPGATYQWSLNGMPIQGETNPTYTASSAGDYSITVTGACFSATSAATTVAISPVPAVPNITASRPITFCTGDSVVLTANSASSGATFTWFKDGNIIPGANSATFTVKNSGQYSAIATSGSCSSAASASTLITVNPIPVPVISGLKSAYCQSEAAVTLTGTPSGSTFTIDGVASSTLDPGNLSVGTHTIVISNTNGGCTGTATQQILINAAPAAPVLSSAGPITFCSGSSVTLTASSNTPGGMFEWYLNGNLITGANSASYIANSAGAFTTVAKAGGCLSLPSAAINVTVKGVPGSPSISQSGNVLISGSATGNQWYLNGVAIPGATNQNYTVTANGSYTVVVTVNGCSSSPSAPINVTTTGLGESKSALAIGVFPNPSSGIFSVKVKGNQNVARLELYNLAGQLITTEQLSAGEEEKQFNVKNQASGIYLLKVTREDVSKVLRVVLEK</sequence>
<dbReference type="PANTHER" id="PTHR45632:SF3">
    <property type="entry name" value="KELCH-LIKE PROTEIN 32"/>
    <property type="match status" value="1"/>
</dbReference>
<reference evidence="5 6" key="1">
    <citation type="submission" date="2019-09" db="EMBL/GenBank/DDBJ databases">
        <title>Genome sequence of Adhaeribacter sp. M2.</title>
        <authorList>
            <person name="Srinivasan S."/>
        </authorList>
    </citation>
    <scope>NUCLEOTIDE SEQUENCE [LARGE SCALE GENOMIC DNA]</scope>
    <source>
        <strain evidence="5 6">M2</strain>
    </source>
</reference>
<organism evidence="5 6">
    <name type="scientific">Adhaeribacter soli</name>
    <dbReference type="NCBI Taxonomy" id="2607655"/>
    <lineage>
        <taxon>Bacteria</taxon>
        <taxon>Pseudomonadati</taxon>
        <taxon>Bacteroidota</taxon>
        <taxon>Cytophagia</taxon>
        <taxon>Cytophagales</taxon>
        <taxon>Hymenobacteraceae</taxon>
        <taxon>Adhaeribacter</taxon>
    </lineage>
</organism>
<proteinExistence type="predicted"/>
<keyword evidence="1" id="KW-0880">Kelch repeat</keyword>
<keyword evidence="6" id="KW-1185">Reference proteome</keyword>
<dbReference type="EMBL" id="VTWT01000010">
    <property type="protein sequence ID" value="KAA9325989.1"/>
    <property type="molecule type" value="Genomic_DNA"/>
</dbReference>